<protein>
    <submittedName>
        <fullName evidence="2">Uncharacterized protein</fullName>
    </submittedName>
</protein>
<feature type="compositionally biased region" description="Polar residues" evidence="1">
    <location>
        <begin position="54"/>
        <end position="64"/>
    </location>
</feature>
<feature type="compositionally biased region" description="Basic and acidic residues" evidence="1">
    <location>
        <begin position="16"/>
        <end position="38"/>
    </location>
</feature>
<dbReference type="EMBL" id="MHIT01000014">
    <property type="protein sequence ID" value="OGY56926.1"/>
    <property type="molecule type" value="Genomic_DNA"/>
</dbReference>
<proteinExistence type="predicted"/>
<comment type="caution">
    <text evidence="2">The sequence shown here is derived from an EMBL/GenBank/DDBJ whole genome shotgun (WGS) entry which is preliminary data.</text>
</comment>
<dbReference type="Proteomes" id="UP000177062">
    <property type="component" value="Unassembled WGS sequence"/>
</dbReference>
<gene>
    <name evidence="2" type="ORF">A2Y84_01755</name>
</gene>
<feature type="compositionally biased region" description="Polar residues" evidence="1">
    <location>
        <begin position="1"/>
        <end position="11"/>
    </location>
</feature>
<dbReference type="AlphaFoldDB" id="A0A1G1YYR8"/>
<organism evidence="2 3">
    <name type="scientific">Candidatus Colwellbacteria bacterium RBG_13_48_8</name>
    <dbReference type="NCBI Taxonomy" id="1797685"/>
    <lineage>
        <taxon>Bacteria</taxon>
        <taxon>Candidatus Colwelliibacteriota</taxon>
    </lineage>
</organism>
<evidence type="ECO:0000313" key="3">
    <source>
        <dbReference type="Proteomes" id="UP000177062"/>
    </source>
</evidence>
<evidence type="ECO:0000313" key="2">
    <source>
        <dbReference type="EMBL" id="OGY56926.1"/>
    </source>
</evidence>
<reference evidence="2 3" key="1">
    <citation type="journal article" date="2016" name="Nat. Commun.">
        <title>Thousands of microbial genomes shed light on interconnected biogeochemical processes in an aquifer system.</title>
        <authorList>
            <person name="Anantharaman K."/>
            <person name="Brown C.T."/>
            <person name="Hug L.A."/>
            <person name="Sharon I."/>
            <person name="Castelle C.J."/>
            <person name="Probst A.J."/>
            <person name="Thomas B.C."/>
            <person name="Singh A."/>
            <person name="Wilkins M.J."/>
            <person name="Karaoz U."/>
            <person name="Brodie E.L."/>
            <person name="Williams K.H."/>
            <person name="Hubbard S.S."/>
            <person name="Banfield J.F."/>
        </authorList>
    </citation>
    <scope>NUCLEOTIDE SEQUENCE [LARGE SCALE GENOMIC DNA]</scope>
</reference>
<sequence>MEQSSPEQLASQFERLGSEVERRVEGIPQEQREADEHRRALHQVVGERLGKPTPVSSQSSTKSATDLPAELQEKVDRLIEKAVGQDLDRAINEARQVNNAALVDVFHDTLVDELYEKLVQGGKLKSIQK</sequence>
<evidence type="ECO:0000256" key="1">
    <source>
        <dbReference type="SAM" id="MobiDB-lite"/>
    </source>
</evidence>
<accession>A0A1G1YYR8</accession>
<feature type="region of interest" description="Disordered" evidence="1">
    <location>
        <begin position="1"/>
        <end position="69"/>
    </location>
</feature>
<name>A0A1G1YYR8_9BACT</name>